<accession>A0ABQ6IHE2</accession>
<protein>
    <submittedName>
        <fullName evidence="2">Uncharacterized protein</fullName>
    </submittedName>
</protein>
<sequence length="93" mass="9897">MGACGTRILIAGQQPRNLLDAGIAVDTPDLGAGDRTIGGLRHHHMVVGEGGDLREVRDDDDLMGARELRQPVADGDGGTPAHTRIDLVEYKRS</sequence>
<evidence type="ECO:0000313" key="2">
    <source>
        <dbReference type="EMBL" id="GMA37347.1"/>
    </source>
</evidence>
<dbReference type="EMBL" id="BSUN01000001">
    <property type="protein sequence ID" value="GMA37347.1"/>
    <property type="molecule type" value="Genomic_DNA"/>
</dbReference>
<evidence type="ECO:0000313" key="3">
    <source>
        <dbReference type="Proteomes" id="UP001157125"/>
    </source>
</evidence>
<reference evidence="3" key="1">
    <citation type="journal article" date="2019" name="Int. J. Syst. Evol. Microbiol.">
        <title>The Global Catalogue of Microorganisms (GCM) 10K type strain sequencing project: providing services to taxonomists for standard genome sequencing and annotation.</title>
        <authorList>
            <consortium name="The Broad Institute Genomics Platform"/>
            <consortium name="The Broad Institute Genome Sequencing Center for Infectious Disease"/>
            <person name="Wu L."/>
            <person name="Ma J."/>
        </authorList>
    </citation>
    <scope>NUCLEOTIDE SEQUENCE [LARGE SCALE GENOMIC DNA]</scope>
    <source>
        <strain evidence="3">NBRC 112299</strain>
    </source>
</reference>
<organism evidence="2 3">
    <name type="scientific">Demequina litorisediminis</name>
    <dbReference type="NCBI Taxonomy" id="1849022"/>
    <lineage>
        <taxon>Bacteria</taxon>
        <taxon>Bacillati</taxon>
        <taxon>Actinomycetota</taxon>
        <taxon>Actinomycetes</taxon>
        <taxon>Micrococcales</taxon>
        <taxon>Demequinaceae</taxon>
        <taxon>Demequina</taxon>
    </lineage>
</organism>
<dbReference type="Proteomes" id="UP001157125">
    <property type="component" value="Unassembled WGS sequence"/>
</dbReference>
<name>A0ABQ6IHE2_9MICO</name>
<comment type="caution">
    <text evidence="2">The sequence shown here is derived from an EMBL/GenBank/DDBJ whole genome shotgun (WGS) entry which is preliminary data.</text>
</comment>
<feature type="region of interest" description="Disordered" evidence="1">
    <location>
        <begin position="70"/>
        <end position="93"/>
    </location>
</feature>
<gene>
    <name evidence="2" type="ORF">GCM10025876_35510</name>
</gene>
<keyword evidence="3" id="KW-1185">Reference proteome</keyword>
<proteinExistence type="predicted"/>
<evidence type="ECO:0000256" key="1">
    <source>
        <dbReference type="SAM" id="MobiDB-lite"/>
    </source>
</evidence>
<feature type="compositionally biased region" description="Basic and acidic residues" evidence="1">
    <location>
        <begin position="83"/>
        <end position="93"/>
    </location>
</feature>